<dbReference type="Proteomes" id="UP000315289">
    <property type="component" value="Unassembled WGS sequence"/>
</dbReference>
<comment type="caution">
    <text evidence="1">The sequence shown here is derived from an EMBL/GenBank/DDBJ whole genome shotgun (WGS) entry which is preliminary data.</text>
</comment>
<dbReference type="AlphaFoldDB" id="A0A557SXE3"/>
<proteinExistence type="predicted"/>
<reference evidence="1 2" key="1">
    <citation type="journal article" date="2019" name="Front. Microbiol.">
        <title>Ammonia Oxidation by the Arctic Terrestrial Thaumarchaeote Candidatus Nitrosocosmicus arcticus Is Stimulated by Increasing Temperatures.</title>
        <authorList>
            <person name="Alves R.J.E."/>
            <person name="Kerou M."/>
            <person name="Zappe A."/>
            <person name="Bittner R."/>
            <person name="Abby S.S."/>
            <person name="Schmidt H.A."/>
            <person name="Pfeifer K."/>
            <person name="Schleper C."/>
        </authorList>
    </citation>
    <scope>NUCLEOTIDE SEQUENCE [LARGE SCALE GENOMIC DNA]</scope>
    <source>
        <strain evidence="1 2">Kfb</strain>
    </source>
</reference>
<evidence type="ECO:0000313" key="2">
    <source>
        <dbReference type="Proteomes" id="UP000315289"/>
    </source>
</evidence>
<name>A0A557SXE3_9ARCH</name>
<dbReference type="RefSeq" id="WP_144729474.1">
    <property type="nucleotide sequence ID" value="NZ_ML675580.1"/>
</dbReference>
<dbReference type="EMBL" id="VOAH01000004">
    <property type="protein sequence ID" value="TVP41263.1"/>
    <property type="molecule type" value="Genomic_DNA"/>
</dbReference>
<gene>
    <name evidence="1" type="ORF">NARC_40226</name>
</gene>
<sequence length="103" mass="11836">MLKYKFICQDSYEAEKLTSIFALQKDNTLFISHIVKIIDNEVVVKLKDGSHHSIMFKDDLNSYKLEQFFMGLLSRNGQVTETNYVGDVAFISLSEPSDHKSKL</sequence>
<evidence type="ECO:0000313" key="1">
    <source>
        <dbReference type="EMBL" id="TVP41263.1"/>
    </source>
</evidence>
<dbReference type="OrthoDB" id="10573at2157"/>
<accession>A0A557SXE3</accession>
<organism evidence="1 2">
    <name type="scientific">Candidatus Nitrosocosmicus arcticus</name>
    <dbReference type="NCBI Taxonomy" id="2035267"/>
    <lineage>
        <taxon>Archaea</taxon>
        <taxon>Nitrososphaerota</taxon>
        <taxon>Nitrososphaeria</taxon>
        <taxon>Nitrososphaerales</taxon>
        <taxon>Nitrososphaeraceae</taxon>
        <taxon>Candidatus Nitrosocosmicus</taxon>
    </lineage>
</organism>
<protein>
    <submittedName>
        <fullName evidence="1">Uncharacterized protein</fullName>
    </submittedName>
</protein>
<keyword evidence="2" id="KW-1185">Reference proteome</keyword>